<reference evidence="1 2" key="1">
    <citation type="journal article" date="2018" name="Sci. Rep.">
        <title>Genomic signatures of local adaptation to the degree of environmental predictability in rotifers.</title>
        <authorList>
            <person name="Franch-Gras L."/>
            <person name="Hahn C."/>
            <person name="Garcia-Roger E.M."/>
            <person name="Carmona M.J."/>
            <person name="Serra M."/>
            <person name="Gomez A."/>
        </authorList>
    </citation>
    <scope>NUCLEOTIDE SEQUENCE [LARGE SCALE GENOMIC DNA]</scope>
    <source>
        <strain evidence="1">HYR1</strain>
    </source>
</reference>
<proteinExistence type="predicted"/>
<sequence>MLGAKIRPKSNCGLLQLTLFSCFTFPRTAIASASNMSVFSRRPLRLQVHSPTLGTLGPYLFNNLVQYSFLQLFFDQAHSIQLKIKTINSILRVVCFVHCVQSGVSVSGQISVDLLQFVKILSRLSVHFGILCQSRAGLVDLSKSLSAQKPALQRVNKHHFGQKVGSGSQQSWLWSVLLAFV</sequence>
<evidence type="ECO:0000313" key="2">
    <source>
        <dbReference type="Proteomes" id="UP000276133"/>
    </source>
</evidence>
<protein>
    <submittedName>
        <fullName evidence="1">Uncharacterized protein</fullName>
    </submittedName>
</protein>
<keyword evidence="2" id="KW-1185">Reference proteome</keyword>
<dbReference type="PROSITE" id="PS51257">
    <property type="entry name" value="PROKAR_LIPOPROTEIN"/>
    <property type="match status" value="1"/>
</dbReference>
<dbReference type="EMBL" id="REGN01005593">
    <property type="protein sequence ID" value="RNA12838.1"/>
    <property type="molecule type" value="Genomic_DNA"/>
</dbReference>
<gene>
    <name evidence="1" type="ORF">BpHYR1_017029</name>
</gene>
<comment type="caution">
    <text evidence="1">The sequence shown here is derived from an EMBL/GenBank/DDBJ whole genome shotgun (WGS) entry which is preliminary data.</text>
</comment>
<dbReference type="AlphaFoldDB" id="A0A3M7QPF9"/>
<dbReference type="Proteomes" id="UP000276133">
    <property type="component" value="Unassembled WGS sequence"/>
</dbReference>
<name>A0A3M7QPF9_BRAPC</name>
<evidence type="ECO:0000313" key="1">
    <source>
        <dbReference type="EMBL" id="RNA12838.1"/>
    </source>
</evidence>
<organism evidence="1 2">
    <name type="scientific">Brachionus plicatilis</name>
    <name type="common">Marine rotifer</name>
    <name type="synonym">Brachionus muelleri</name>
    <dbReference type="NCBI Taxonomy" id="10195"/>
    <lineage>
        <taxon>Eukaryota</taxon>
        <taxon>Metazoa</taxon>
        <taxon>Spiralia</taxon>
        <taxon>Gnathifera</taxon>
        <taxon>Rotifera</taxon>
        <taxon>Eurotatoria</taxon>
        <taxon>Monogononta</taxon>
        <taxon>Pseudotrocha</taxon>
        <taxon>Ploima</taxon>
        <taxon>Brachionidae</taxon>
        <taxon>Brachionus</taxon>
    </lineage>
</organism>
<accession>A0A3M7QPF9</accession>